<dbReference type="EMBL" id="CP001965">
    <property type="protein sequence ID" value="ADE11091.1"/>
    <property type="molecule type" value="Genomic_DNA"/>
</dbReference>
<keyword evidence="1" id="KW-0378">Hydrolase</keyword>
<gene>
    <name evidence="1" type="ordered locus">Slit_0853</name>
</gene>
<dbReference type="GO" id="GO:0016787">
    <property type="term" value="F:hydrolase activity"/>
    <property type="evidence" value="ECO:0007669"/>
    <property type="project" value="UniProtKB-KW"/>
</dbReference>
<dbReference type="AlphaFoldDB" id="D5CPF0"/>
<name>D5CPF0_SIDLE</name>
<organism evidence="1 2">
    <name type="scientific">Sideroxydans lithotrophicus (strain ES-1)</name>
    <dbReference type="NCBI Taxonomy" id="580332"/>
    <lineage>
        <taxon>Bacteria</taxon>
        <taxon>Pseudomonadati</taxon>
        <taxon>Pseudomonadota</taxon>
        <taxon>Betaproteobacteria</taxon>
        <taxon>Nitrosomonadales</taxon>
        <taxon>Gallionellaceae</taxon>
        <taxon>Sideroxydans</taxon>
    </lineage>
</organism>
<dbReference type="HOGENOM" id="CLU_199107_0_0_4"/>
<dbReference type="RefSeq" id="WP_013028989.1">
    <property type="nucleotide sequence ID" value="NC_013959.1"/>
</dbReference>
<accession>D5CPF0</accession>
<keyword evidence="2" id="KW-1185">Reference proteome</keyword>
<reference evidence="1 2" key="1">
    <citation type="submission" date="2010-03" db="EMBL/GenBank/DDBJ databases">
        <title>Complete sequence of Sideroxydans lithotrophicus ES-1.</title>
        <authorList>
            <consortium name="US DOE Joint Genome Institute"/>
            <person name="Lucas S."/>
            <person name="Copeland A."/>
            <person name="Lapidus A."/>
            <person name="Cheng J.-F."/>
            <person name="Bruce D."/>
            <person name="Goodwin L."/>
            <person name="Pitluck S."/>
            <person name="Munk A.C."/>
            <person name="Detter J.C."/>
            <person name="Han C."/>
            <person name="Tapia R."/>
            <person name="Larimer F."/>
            <person name="Land M."/>
            <person name="Hauser L."/>
            <person name="Kyrpides N."/>
            <person name="Ivanova N."/>
            <person name="Emerson D."/>
            <person name="Woyke T."/>
        </authorList>
    </citation>
    <scope>NUCLEOTIDE SEQUENCE [LARGE SCALE GENOMIC DNA]</scope>
    <source>
        <strain evidence="1 2">ES-1</strain>
    </source>
</reference>
<dbReference type="OrthoDB" id="6215778at2"/>
<proteinExistence type="predicted"/>
<dbReference type="STRING" id="580332.Slit_0853"/>
<dbReference type="eggNOG" id="ENOG5032X83">
    <property type="taxonomic scope" value="Bacteria"/>
</dbReference>
<sequence>MSTFNPCKGKTACRDDGERCLTCGRSFAEIEQTRNLIDALSEFALAQGYDNVDVFAAYVADKVEKKVRHRREENTA</sequence>
<dbReference type="KEGG" id="slt:Slit_0853"/>
<evidence type="ECO:0000313" key="1">
    <source>
        <dbReference type="EMBL" id="ADE11091.1"/>
    </source>
</evidence>
<protein>
    <submittedName>
        <fullName evidence="1">Amidohydrolase 2</fullName>
    </submittedName>
</protein>
<evidence type="ECO:0000313" key="2">
    <source>
        <dbReference type="Proteomes" id="UP000001625"/>
    </source>
</evidence>
<dbReference type="Proteomes" id="UP000001625">
    <property type="component" value="Chromosome"/>
</dbReference>